<sequence length="466" mass="54419">MERDVLNYPKFTGELKGSLHPHDFISNIHIFCLASHVPTDAYVTTLPLFLASDSIAMNWYDEEIKGKVTVWEELVKKFKQRFPPQLSSFQELYQVAWKRRDRNALFQDVEPGQKYKSLKVLFPLTEDAQEHILVTSEYREALSDAKRWFVGQTPSKTKFTEEDSYWRPPVSESEGVGEDQQMDIDIPDIDDTEWSNPICPYSTFIVCGMPGIGKTLFLYYVLVERLLRNLPTCLQTEPHRFIYWCAEGVSEIHLDRFRWTLPKDVWFLVDSNQDIICPHSDILASGARIIQAASPRRARLRWTEKQSAYTYKWFMKPSPLRELLMMRRYWPSPPTEKEVTTFVRDYGSSTRLIILYAARPDEYRLDLQSRIDRLTFDQLEKRVFEIRGLDVADNSVAHWIFGIYPGVQRDRITVNYSTSEVFGLLKAAFSENWESYARDIYRLFKSYRPMQGGAGYPASTITECSS</sequence>
<gene>
    <name evidence="1" type="ORF">E1B28_006434</name>
</gene>
<evidence type="ECO:0000313" key="1">
    <source>
        <dbReference type="EMBL" id="KAG7095721.1"/>
    </source>
</evidence>
<dbReference type="EMBL" id="CM032183">
    <property type="protein sequence ID" value="KAG7095721.1"/>
    <property type="molecule type" value="Genomic_DNA"/>
</dbReference>
<dbReference type="KEGG" id="more:E1B28_006434"/>
<dbReference type="OrthoDB" id="19861at2759"/>
<dbReference type="GeneID" id="66075510"/>
<name>A0A9P7S7F6_9AGAR</name>
<keyword evidence="2" id="KW-1185">Reference proteome</keyword>
<dbReference type="Proteomes" id="UP001049176">
    <property type="component" value="Chromosome 3"/>
</dbReference>
<protein>
    <submittedName>
        <fullName evidence="1">Uncharacterized protein</fullName>
    </submittedName>
</protein>
<accession>A0A9P7S7F6</accession>
<reference evidence="1" key="1">
    <citation type="journal article" date="2021" name="Genome Biol. Evol.">
        <title>The assembled and annotated genome of the fairy-ring fungus Marasmius oreades.</title>
        <authorList>
            <person name="Hiltunen M."/>
            <person name="Ament-Velasquez S.L."/>
            <person name="Johannesson H."/>
        </authorList>
    </citation>
    <scope>NUCLEOTIDE SEQUENCE</scope>
    <source>
        <strain evidence="1">03SP1</strain>
    </source>
</reference>
<dbReference type="RefSeq" id="XP_043012191.1">
    <property type="nucleotide sequence ID" value="XM_043151098.1"/>
</dbReference>
<dbReference type="AlphaFoldDB" id="A0A9P7S7F6"/>
<comment type="caution">
    <text evidence="1">The sequence shown here is derived from an EMBL/GenBank/DDBJ whole genome shotgun (WGS) entry which is preliminary data.</text>
</comment>
<organism evidence="1 2">
    <name type="scientific">Marasmius oreades</name>
    <name type="common">fairy-ring Marasmius</name>
    <dbReference type="NCBI Taxonomy" id="181124"/>
    <lineage>
        <taxon>Eukaryota</taxon>
        <taxon>Fungi</taxon>
        <taxon>Dikarya</taxon>
        <taxon>Basidiomycota</taxon>
        <taxon>Agaricomycotina</taxon>
        <taxon>Agaricomycetes</taxon>
        <taxon>Agaricomycetidae</taxon>
        <taxon>Agaricales</taxon>
        <taxon>Marasmiineae</taxon>
        <taxon>Marasmiaceae</taxon>
        <taxon>Marasmius</taxon>
    </lineage>
</organism>
<evidence type="ECO:0000313" key="2">
    <source>
        <dbReference type="Proteomes" id="UP001049176"/>
    </source>
</evidence>
<proteinExistence type="predicted"/>